<dbReference type="AlphaFoldDB" id="A0A9W8N601"/>
<evidence type="ECO:0000256" key="2">
    <source>
        <dbReference type="ARBA" id="ARBA00009096"/>
    </source>
</evidence>
<protein>
    <recommendedName>
        <fullName evidence="7">Efficient mitochondria targeting-associated protein 19</fullName>
    </recommendedName>
</protein>
<comment type="subcellular location">
    <subcellularLocation>
        <location evidence="1">Endoplasmic reticulum membrane</location>
        <topology evidence="1">Multi-pass membrane protein</topology>
    </subcellularLocation>
</comment>
<feature type="transmembrane region" description="Helical" evidence="7">
    <location>
        <begin position="115"/>
        <end position="136"/>
    </location>
</feature>
<organism evidence="9 10">
    <name type="scientific">Xylaria arbuscula</name>
    <dbReference type="NCBI Taxonomy" id="114810"/>
    <lineage>
        <taxon>Eukaryota</taxon>
        <taxon>Fungi</taxon>
        <taxon>Dikarya</taxon>
        <taxon>Ascomycota</taxon>
        <taxon>Pezizomycotina</taxon>
        <taxon>Sordariomycetes</taxon>
        <taxon>Xylariomycetidae</taxon>
        <taxon>Xylariales</taxon>
        <taxon>Xylariaceae</taxon>
        <taxon>Xylaria</taxon>
    </lineage>
</organism>
<comment type="similarity">
    <text evidence="2">Belongs to the TMEM97/sigma-2 receptor family.</text>
</comment>
<feature type="transmembrane region" description="Helical" evidence="7">
    <location>
        <begin position="74"/>
        <end position="94"/>
    </location>
</feature>
<dbReference type="GO" id="GO:0005789">
    <property type="term" value="C:endoplasmic reticulum membrane"/>
    <property type="evidence" value="ECO:0007669"/>
    <property type="project" value="UniProtKB-SubCell"/>
</dbReference>
<sequence>MASTIRAALDRVYLVYFLIHIPVMLCVDLVPLYPISLWQPASAPLRFLGDLRAYYIATYNDQFFLPPPAEIPNFFTLFAFLELAFHLPVSLWAVSAFWDGKLHSKRSGGAGELLLLVYGLQTAITTFTCMYEAAMWDPEVVSFEQKETLVGGLYGSYFALSVLLTADMYTRVLKRMNITDAAKKAQ</sequence>
<feature type="transmembrane region" description="Helical" evidence="7">
    <location>
        <begin position="12"/>
        <end position="35"/>
    </location>
</feature>
<dbReference type="VEuPathDB" id="FungiDB:F4678DRAFT_435481"/>
<evidence type="ECO:0000259" key="8">
    <source>
        <dbReference type="PROSITE" id="PS51751"/>
    </source>
</evidence>
<keyword evidence="10" id="KW-1185">Reference proteome</keyword>
<evidence type="ECO:0000256" key="7">
    <source>
        <dbReference type="PIRNR" id="PIRNR031032"/>
    </source>
</evidence>
<reference evidence="9" key="1">
    <citation type="submission" date="2022-07" db="EMBL/GenBank/DDBJ databases">
        <title>Genome Sequence of Xylaria arbuscula.</title>
        <authorList>
            <person name="Buettner E."/>
        </authorList>
    </citation>
    <scope>NUCLEOTIDE SEQUENCE</scope>
    <source>
        <strain evidence="9">VT107</strain>
    </source>
</reference>
<dbReference type="PANTHER" id="PTHR31204:SF1">
    <property type="entry name" value="SIGMA INTRACELLULAR RECEPTOR 2"/>
    <property type="match status" value="1"/>
</dbReference>
<dbReference type="PIRSF" id="PIRSF031032">
    <property type="entry name" value="TMP_97_prd"/>
    <property type="match status" value="1"/>
</dbReference>
<dbReference type="EMBL" id="JANPWZ010002511">
    <property type="protein sequence ID" value="KAJ3558183.1"/>
    <property type="molecule type" value="Genomic_DNA"/>
</dbReference>
<keyword evidence="5 7" id="KW-1133">Transmembrane helix</keyword>
<evidence type="ECO:0000313" key="9">
    <source>
        <dbReference type="EMBL" id="KAJ3558183.1"/>
    </source>
</evidence>
<keyword evidence="6 7" id="KW-0472">Membrane</keyword>
<dbReference type="InterPro" id="IPR033118">
    <property type="entry name" value="EXPERA"/>
</dbReference>
<keyword evidence="4 7" id="KW-0256">Endoplasmic reticulum</keyword>
<comment type="caution">
    <text evidence="9">The sequence shown here is derived from an EMBL/GenBank/DDBJ whole genome shotgun (WGS) entry which is preliminary data.</text>
</comment>
<dbReference type="InterPro" id="IPR051987">
    <property type="entry name" value="Sigma-2_receptor-like"/>
</dbReference>
<accession>A0A9W8N601</accession>
<evidence type="ECO:0000256" key="3">
    <source>
        <dbReference type="ARBA" id="ARBA00022692"/>
    </source>
</evidence>
<gene>
    <name evidence="9" type="ORF">NPX13_g9765</name>
</gene>
<evidence type="ECO:0000256" key="1">
    <source>
        <dbReference type="ARBA" id="ARBA00004477"/>
    </source>
</evidence>
<evidence type="ECO:0000256" key="5">
    <source>
        <dbReference type="ARBA" id="ARBA00022989"/>
    </source>
</evidence>
<proteinExistence type="inferred from homology"/>
<evidence type="ECO:0000256" key="6">
    <source>
        <dbReference type="ARBA" id="ARBA00023136"/>
    </source>
</evidence>
<feature type="domain" description="EXPERA" evidence="8">
    <location>
        <begin position="9"/>
        <end position="165"/>
    </location>
</feature>
<dbReference type="Proteomes" id="UP001148614">
    <property type="component" value="Unassembled WGS sequence"/>
</dbReference>
<evidence type="ECO:0000313" key="10">
    <source>
        <dbReference type="Proteomes" id="UP001148614"/>
    </source>
</evidence>
<dbReference type="InterPro" id="IPR016964">
    <property type="entry name" value="Sigma2_recept"/>
</dbReference>
<evidence type="ECO:0000256" key="4">
    <source>
        <dbReference type="ARBA" id="ARBA00022824"/>
    </source>
</evidence>
<dbReference type="PANTHER" id="PTHR31204">
    <property type="entry name" value="SIGMA INTRACELLULAR RECEPTOR 2"/>
    <property type="match status" value="1"/>
</dbReference>
<keyword evidence="3 7" id="KW-0812">Transmembrane</keyword>
<feature type="transmembrane region" description="Helical" evidence="7">
    <location>
        <begin position="148"/>
        <end position="166"/>
    </location>
</feature>
<dbReference type="PROSITE" id="PS51751">
    <property type="entry name" value="EXPERA"/>
    <property type="match status" value="1"/>
</dbReference>
<name>A0A9W8N601_9PEZI</name>
<dbReference type="Pfam" id="PF05241">
    <property type="entry name" value="EBP"/>
    <property type="match status" value="1"/>
</dbReference>